<accession>A0A6A6YGC5</accession>
<organism evidence="1">
    <name type="scientific">Mytilinidion resinicola</name>
    <dbReference type="NCBI Taxonomy" id="574789"/>
    <lineage>
        <taxon>Eukaryota</taxon>
        <taxon>Fungi</taxon>
        <taxon>Dikarya</taxon>
        <taxon>Ascomycota</taxon>
        <taxon>Pezizomycotina</taxon>
        <taxon>Dothideomycetes</taxon>
        <taxon>Pleosporomycetidae</taxon>
        <taxon>Mytilinidiales</taxon>
        <taxon>Mytilinidiaceae</taxon>
        <taxon>Mytilinidion</taxon>
    </lineage>
</organism>
<sequence length="288" mass="32815">MDKPVADPSHPPADGTCFFLSLPQELRDMVYEYAITSPEGRVVLCQYFAKQALKVNQLQYVSKQLRAETVGLTLKFNKEILFKGDETTFGDGNECAIEQCLAFLQECSETSLKKLKDVVLHVEGDVEALPYPLIKGPLSRFCSDNPHIIITIRVLDWEYAAHKFRIFFYFGMWLDGSQFAGDLGPANNLKVAPLSRLFDEDAYLNSLRDYCRATGITWSNPQRHVDETNRFYPEGVSGGIVDGADWSQGVQAAKWVDGRWDWAGRDPDSWSYGKLWFRTEHRRHGMRA</sequence>
<reference evidence="1 3" key="1">
    <citation type="journal article" date="2020" name="Stud. Mycol.">
        <title>101 Dothideomycetes genomes: a test case for predicting lifestyles and emergence of pathogens.</title>
        <authorList>
            <person name="Haridas S."/>
            <person name="Albert R."/>
            <person name="Binder M."/>
            <person name="Bloem J."/>
            <person name="Labutti K."/>
            <person name="Salamov A."/>
            <person name="Andreopoulos B."/>
            <person name="Baker S."/>
            <person name="Barry K."/>
            <person name="Bills G."/>
            <person name="Bluhm B."/>
            <person name="Cannon C."/>
            <person name="Castanera R."/>
            <person name="Culley D."/>
            <person name="Daum C."/>
            <person name="Ezra D."/>
            <person name="Gonzalez J."/>
            <person name="Henrissat B."/>
            <person name="Kuo A."/>
            <person name="Liang C."/>
            <person name="Lipzen A."/>
            <person name="Lutzoni F."/>
            <person name="Magnuson J."/>
            <person name="Mondo S."/>
            <person name="Nolan M."/>
            <person name="Ohm R."/>
            <person name="Pangilinan J."/>
            <person name="Park H.-J."/>
            <person name="Ramirez L."/>
            <person name="Alfaro M."/>
            <person name="Sun H."/>
            <person name="Tritt A."/>
            <person name="Yoshinaga Y."/>
            <person name="Zwiers L.-H."/>
            <person name="Turgeon B."/>
            <person name="Goodwin S."/>
            <person name="Spatafora J."/>
            <person name="Crous P."/>
            <person name="Grigoriev I."/>
        </authorList>
    </citation>
    <scope>NUCLEOTIDE SEQUENCE</scope>
    <source>
        <strain evidence="1 3">CBS 304.34</strain>
    </source>
</reference>
<gene>
    <name evidence="1 3" type="ORF">BDZ99DRAFT_500162</name>
</gene>
<dbReference type="EMBL" id="MU003704">
    <property type="protein sequence ID" value="KAF2807866.1"/>
    <property type="molecule type" value="Genomic_DNA"/>
</dbReference>
<keyword evidence="2" id="KW-1185">Reference proteome</keyword>
<evidence type="ECO:0000313" key="2">
    <source>
        <dbReference type="Proteomes" id="UP000504636"/>
    </source>
</evidence>
<protein>
    <submittedName>
        <fullName evidence="1 3">Uncharacterized protein</fullName>
    </submittedName>
</protein>
<evidence type="ECO:0000313" key="1">
    <source>
        <dbReference type="EMBL" id="KAF2807866.1"/>
    </source>
</evidence>
<reference evidence="3" key="2">
    <citation type="submission" date="2020-04" db="EMBL/GenBank/DDBJ databases">
        <authorList>
            <consortium name="NCBI Genome Project"/>
        </authorList>
    </citation>
    <scope>NUCLEOTIDE SEQUENCE</scope>
    <source>
        <strain evidence="3">CBS 304.34</strain>
    </source>
</reference>
<evidence type="ECO:0000313" key="3">
    <source>
        <dbReference type="RefSeq" id="XP_033574830.1"/>
    </source>
</evidence>
<reference evidence="3" key="3">
    <citation type="submission" date="2025-04" db="UniProtKB">
        <authorList>
            <consortium name="RefSeq"/>
        </authorList>
    </citation>
    <scope>IDENTIFICATION</scope>
    <source>
        <strain evidence="3">CBS 304.34</strain>
    </source>
</reference>
<dbReference type="GeneID" id="54464595"/>
<dbReference type="Proteomes" id="UP000504636">
    <property type="component" value="Unplaced"/>
</dbReference>
<dbReference type="AlphaFoldDB" id="A0A6A6YGC5"/>
<dbReference type="RefSeq" id="XP_033574830.1">
    <property type="nucleotide sequence ID" value="XM_033723702.1"/>
</dbReference>
<proteinExistence type="predicted"/>
<dbReference type="OrthoDB" id="4790878at2759"/>
<name>A0A6A6YGC5_9PEZI</name>